<dbReference type="InterPro" id="IPR011032">
    <property type="entry name" value="GroES-like_sf"/>
</dbReference>
<dbReference type="GO" id="GO:0008270">
    <property type="term" value="F:zinc ion binding"/>
    <property type="evidence" value="ECO:0007669"/>
    <property type="project" value="InterPro"/>
</dbReference>
<evidence type="ECO:0000313" key="4">
    <source>
        <dbReference type="Proteomes" id="UP000545286"/>
    </source>
</evidence>
<organism evidence="3 4">
    <name type="scientific">Pseudoclavibacter helvolus</name>
    <dbReference type="NCBI Taxonomy" id="255205"/>
    <lineage>
        <taxon>Bacteria</taxon>
        <taxon>Bacillati</taxon>
        <taxon>Actinomycetota</taxon>
        <taxon>Actinomycetes</taxon>
        <taxon>Micrococcales</taxon>
        <taxon>Microbacteriaceae</taxon>
        <taxon>Pseudoclavibacter</taxon>
    </lineage>
</organism>
<dbReference type="CDD" id="cd05289">
    <property type="entry name" value="MDR_like_2"/>
    <property type="match status" value="1"/>
</dbReference>
<dbReference type="Pfam" id="PF08240">
    <property type="entry name" value="ADH_N"/>
    <property type="match status" value="1"/>
</dbReference>
<protein>
    <submittedName>
        <fullName evidence="3">NADPH:quinone reductase-like Zn-dependent oxidoreductase</fullName>
    </submittedName>
</protein>
<evidence type="ECO:0000313" key="3">
    <source>
        <dbReference type="EMBL" id="MBB2958936.1"/>
    </source>
</evidence>
<dbReference type="PROSITE" id="PS01162">
    <property type="entry name" value="QOR_ZETA_CRYSTAL"/>
    <property type="match status" value="1"/>
</dbReference>
<dbReference type="InterPro" id="IPR013154">
    <property type="entry name" value="ADH-like_N"/>
</dbReference>
<dbReference type="PANTHER" id="PTHR11695:SF294">
    <property type="entry name" value="RETICULON-4-INTERACTING PROTEIN 1, MITOCHONDRIAL"/>
    <property type="match status" value="1"/>
</dbReference>
<sequence length="333" mass="35324">MTDAPDLQPTSDTMRAALLTGIGGPEMMQLGETAIPLTLNSDTLVRVKAAGVNPIDGKTRSGAGASKAISSFPSTLGGEFSGVVVRASYELAPFQPGDEVYGMLLFPRYSGAYAEYVSVPFMSLAKKPKNLSFIEAGGVPLAVLTAWAAVVEAGGVYTGQRVLIHAGAGGVGHFAVQLASYYGAHVITTASERNHEWLRELGADQVIDYRNERFEDVITEPVDVVIDLIGNVKDATGTRSLRVLRDGGTLINVPTGSYPELFEEAAAENRDIVASTLKLSPEGRILQTITQLFEQGALQTHVDRVFPLAEAGAAQELIAEGHVRGKVVLDIDA</sequence>
<evidence type="ECO:0000259" key="2">
    <source>
        <dbReference type="SMART" id="SM00829"/>
    </source>
</evidence>
<feature type="domain" description="Enoyl reductase (ER)" evidence="2">
    <location>
        <begin position="23"/>
        <end position="329"/>
    </location>
</feature>
<dbReference type="SUPFAM" id="SSF50129">
    <property type="entry name" value="GroES-like"/>
    <property type="match status" value="1"/>
</dbReference>
<keyword evidence="1" id="KW-0560">Oxidoreductase</keyword>
<dbReference type="SUPFAM" id="SSF51735">
    <property type="entry name" value="NAD(P)-binding Rossmann-fold domains"/>
    <property type="match status" value="1"/>
</dbReference>
<dbReference type="SMART" id="SM00829">
    <property type="entry name" value="PKS_ER"/>
    <property type="match status" value="1"/>
</dbReference>
<dbReference type="Gene3D" id="3.40.50.720">
    <property type="entry name" value="NAD(P)-binding Rossmann-like Domain"/>
    <property type="match status" value="1"/>
</dbReference>
<dbReference type="Gene3D" id="3.90.180.10">
    <property type="entry name" value="Medium-chain alcohol dehydrogenases, catalytic domain"/>
    <property type="match status" value="1"/>
</dbReference>
<dbReference type="EMBL" id="JACHWJ010000005">
    <property type="protein sequence ID" value="MBB2958936.1"/>
    <property type="molecule type" value="Genomic_DNA"/>
</dbReference>
<dbReference type="AlphaFoldDB" id="A0A7W4YH98"/>
<dbReference type="InterPro" id="IPR050700">
    <property type="entry name" value="YIM1/Zinc_Alcohol_DH_Fams"/>
</dbReference>
<proteinExistence type="predicted"/>
<dbReference type="RefSeq" id="WP_244157453.1">
    <property type="nucleotide sequence ID" value="NZ_CZJY01000035.1"/>
</dbReference>
<dbReference type="InterPro" id="IPR036291">
    <property type="entry name" value="NAD(P)-bd_dom_sf"/>
</dbReference>
<dbReference type="PANTHER" id="PTHR11695">
    <property type="entry name" value="ALCOHOL DEHYDROGENASE RELATED"/>
    <property type="match status" value="1"/>
</dbReference>
<dbReference type="Pfam" id="PF13602">
    <property type="entry name" value="ADH_zinc_N_2"/>
    <property type="match status" value="1"/>
</dbReference>
<comment type="caution">
    <text evidence="3">The sequence shown here is derived from an EMBL/GenBank/DDBJ whole genome shotgun (WGS) entry which is preliminary data.</text>
</comment>
<reference evidence="3 4" key="1">
    <citation type="submission" date="2020-08" db="EMBL/GenBank/DDBJ databases">
        <title>Sequencing the genomes of 1000 actinobacteria strains.</title>
        <authorList>
            <person name="Klenk H.-P."/>
        </authorList>
    </citation>
    <scope>NUCLEOTIDE SEQUENCE [LARGE SCALE GENOMIC DNA]</scope>
    <source>
        <strain evidence="3 4">DSM 20419</strain>
    </source>
</reference>
<evidence type="ECO:0000256" key="1">
    <source>
        <dbReference type="ARBA" id="ARBA00023002"/>
    </source>
</evidence>
<dbReference type="InterPro" id="IPR020843">
    <property type="entry name" value="ER"/>
</dbReference>
<accession>A0A7W4YH98</accession>
<dbReference type="Proteomes" id="UP000545286">
    <property type="component" value="Unassembled WGS sequence"/>
</dbReference>
<keyword evidence="4" id="KW-1185">Reference proteome</keyword>
<name>A0A7W4YH98_9MICO</name>
<dbReference type="InterPro" id="IPR002364">
    <property type="entry name" value="Quin_OxRdtase/zeta-crystal_CS"/>
</dbReference>
<gene>
    <name evidence="3" type="ORF">FHX72_003088</name>
</gene>
<dbReference type="GO" id="GO:0016491">
    <property type="term" value="F:oxidoreductase activity"/>
    <property type="evidence" value="ECO:0007669"/>
    <property type="project" value="UniProtKB-KW"/>
</dbReference>